<accession>A0A437A317</accession>
<evidence type="ECO:0000313" key="1">
    <source>
        <dbReference type="EMBL" id="RVD85532.1"/>
    </source>
</evidence>
<sequence>MSFAKTEVVTNFNASAYPSSVPAWLNATGKIFNPTPRFSCRCDDFYTIPANFSYPRPGRTPRKLGCMSAITLIHVEKELGARETL</sequence>
<evidence type="ECO:0000313" key="2">
    <source>
        <dbReference type="Proteomes" id="UP000283090"/>
    </source>
</evidence>
<protein>
    <submittedName>
        <fullName evidence="1">Uncharacterized protein</fullName>
    </submittedName>
</protein>
<organism evidence="1 2">
    <name type="scientific">Arthrobotrys flagrans</name>
    <name type="common">Nematode-trapping fungus</name>
    <name type="synonym">Trichothecium flagrans</name>
    <dbReference type="NCBI Taxonomy" id="97331"/>
    <lineage>
        <taxon>Eukaryota</taxon>
        <taxon>Fungi</taxon>
        <taxon>Dikarya</taxon>
        <taxon>Ascomycota</taxon>
        <taxon>Pezizomycotina</taxon>
        <taxon>Orbiliomycetes</taxon>
        <taxon>Orbiliales</taxon>
        <taxon>Orbiliaceae</taxon>
        <taxon>Arthrobotrys</taxon>
    </lineage>
</organism>
<keyword evidence="2" id="KW-1185">Reference proteome</keyword>
<dbReference type="EMBL" id="SAEB01000006">
    <property type="protein sequence ID" value="RVD85532.1"/>
    <property type="molecule type" value="Genomic_DNA"/>
</dbReference>
<dbReference type="AlphaFoldDB" id="A0A437A317"/>
<name>A0A437A317_ARTFL</name>
<proteinExistence type="predicted"/>
<gene>
    <name evidence="1" type="ORF">DFL_003853</name>
</gene>
<dbReference type="Proteomes" id="UP000283090">
    <property type="component" value="Unassembled WGS sequence"/>
</dbReference>
<dbReference type="RefSeq" id="XP_067491076.1">
    <property type="nucleotide sequence ID" value="XM_067632848.1"/>
</dbReference>
<dbReference type="GeneID" id="93586164"/>
<reference evidence="1 2" key="1">
    <citation type="submission" date="2019-01" db="EMBL/GenBank/DDBJ databases">
        <title>Intercellular communication is required for trap formation in the nematode-trapping fungus Duddingtonia flagrans.</title>
        <authorList>
            <person name="Youssar L."/>
            <person name="Wernet V."/>
            <person name="Hensel N."/>
            <person name="Hildebrandt H.-G."/>
            <person name="Fischer R."/>
        </authorList>
    </citation>
    <scope>NUCLEOTIDE SEQUENCE [LARGE SCALE GENOMIC DNA]</scope>
    <source>
        <strain evidence="1 2">CBS H-5679</strain>
    </source>
</reference>
<dbReference type="VEuPathDB" id="FungiDB:DFL_003853"/>
<comment type="caution">
    <text evidence="1">The sequence shown here is derived from an EMBL/GenBank/DDBJ whole genome shotgun (WGS) entry which is preliminary data.</text>
</comment>